<dbReference type="PANTHER" id="PTHR34072">
    <property type="entry name" value="ENZYMATIC POLYPROTEIN-RELATED"/>
    <property type="match status" value="1"/>
</dbReference>
<evidence type="ECO:0000313" key="2">
    <source>
        <dbReference type="EMBL" id="KAK6919041.1"/>
    </source>
</evidence>
<reference evidence="2 3" key="1">
    <citation type="submission" date="2023-12" db="EMBL/GenBank/DDBJ databases">
        <title>A high-quality genome assembly for Dillenia turbinata (Dilleniales).</title>
        <authorList>
            <person name="Chanderbali A."/>
        </authorList>
    </citation>
    <scope>NUCLEOTIDE SEQUENCE [LARGE SCALE GENOMIC DNA]</scope>
    <source>
        <strain evidence="2">LSX21</strain>
        <tissue evidence="2">Leaf</tissue>
    </source>
</reference>
<dbReference type="EMBL" id="JBAMMX010000022">
    <property type="protein sequence ID" value="KAK6919041.1"/>
    <property type="molecule type" value="Genomic_DNA"/>
</dbReference>
<gene>
    <name evidence="2" type="ORF">RJ641_017463</name>
</gene>
<dbReference type="InterPro" id="IPR043502">
    <property type="entry name" value="DNA/RNA_pol_sf"/>
</dbReference>
<dbReference type="SUPFAM" id="SSF56672">
    <property type="entry name" value="DNA/RNA polymerases"/>
    <property type="match status" value="1"/>
</dbReference>
<comment type="caution">
    <text evidence="2">The sequence shown here is derived from an EMBL/GenBank/DDBJ whole genome shotgun (WGS) entry which is preliminary data.</text>
</comment>
<keyword evidence="2" id="KW-0808">Transferase</keyword>
<sequence>MLWLPDFSLPLFKAHTVASDCAVGGVLVQVGHLIGFEIGKLKESEQRYSAHEKEMTAMKKLSPKQAPRKEFLAEFDFQWEHKLGRHNQIAYTLLRKQTEQMVAVLFTIESDFLLWLRQEIKGYQPLTPHEIAKANVKCSTALKYTQTRQNLMEEARDSLAKAAKRI</sequence>
<keyword evidence="2" id="KW-0548">Nucleotidyltransferase</keyword>
<name>A0AAN8UW05_9MAGN</name>
<keyword evidence="2" id="KW-0695">RNA-directed DNA polymerase</keyword>
<dbReference type="AlphaFoldDB" id="A0AAN8UW05"/>
<dbReference type="Pfam" id="PF17919">
    <property type="entry name" value="RT_RNaseH_2"/>
    <property type="match status" value="1"/>
</dbReference>
<dbReference type="Proteomes" id="UP001370490">
    <property type="component" value="Unassembled WGS sequence"/>
</dbReference>
<dbReference type="PANTHER" id="PTHR34072:SF41">
    <property type="entry name" value="REVERSE TRANSCRIPTASE_RETROTRANSPOSON-DERIVED PROTEIN RNASE H-LIKE DOMAIN-CONTAINING PROTEIN"/>
    <property type="match status" value="1"/>
</dbReference>
<evidence type="ECO:0000313" key="3">
    <source>
        <dbReference type="Proteomes" id="UP001370490"/>
    </source>
</evidence>
<organism evidence="2 3">
    <name type="scientific">Dillenia turbinata</name>
    <dbReference type="NCBI Taxonomy" id="194707"/>
    <lineage>
        <taxon>Eukaryota</taxon>
        <taxon>Viridiplantae</taxon>
        <taxon>Streptophyta</taxon>
        <taxon>Embryophyta</taxon>
        <taxon>Tracheophyta</taxon>
        <taxon>Spermatophyta</taxon>
        <taxon>Magnoliopsida</taxon>
        <taxon>eudicotyledons</taxon>
        <taxon>Gunneridae</taxon>
        <taxon>Pentapetalae</taxon>
        <taxon>Dilleniales</taxon>
        <taxon>Dilleniaceae</taxon>
        <taxon>Dillenia</taxon>
    </lineage>
</organism>
<feature type="domain" description="Reverse transcriptase/retrotransposon-derived protein RNase H-like" evidence="1">
    <location>
        <begin position="2"/>
        <end position="60"/>
    </location>
</feature>
<evidence type="ECO:0000259" key="1">
    <source>
        <dbReference type="Pfam" id="PF17919"/>
    </source>
</evidence>
<dbReference type="GO" id="GO:0003964">
    <property type="term" value="F:RNA-directed DNA polymerase activity"/>
    <property type="evidence" value="ECO:0007669"/>
    <property type="project" value="UniProtKB-KW"/>
</dbReference>
<keyword evidence="3" id="KW-1185">Reference proteome</keyword>
<dbReference type="InterPro" id="IPR041577">
    <property type="entry name" value="RT_RNaseH_2"/>
</dbReference>
<protein>
    <submittedName>
        <fullName evidence="2">Reverse transcriptase/retrotransposon-derived protein, RNase H-like domain</fullName>
    </submittedName>
</protein>
<proteinExistence type="predicted"/>
<accession>A0AAN8UW05</accession>